<gene>
    <name evidence="1" type="ORF">F2P44_31255</name>
</gene>
<accession>A0ABX0NF17</accession>
<keyword evidence="2" id="KW-1185">Reference proteome</keyword>
<proteinExistence type="predicted"/>
<dbReference type="Proteomes" id="UP000621455">
    <property type="component" value="Unassembled WGS sequence"/>
</dbReference>
<dbReference type="EMBL" id="WHJG01000060">
    <property type="protein sequence ID" value="NHZ83712.1"/>
    <property type="molecule type" value="Genomic_DNA"/>
</dbReference>
<reference evidence="1 2" key="1">
    <citation type="submission" date="2019-10" db="EMBL/GenBank/DDBJ databases">
        <title>Taxonomy of Antarctic Massilia spp.: description of Massilia rubra sp. nov., Massilia aquatica sp. nov., Massilia mucilaginosa sp. nov., Massilia frigida sp. nov. isolated from streams, lakes and regoliths.</title>
        <authorList>
            <person name="Holochova P."/>
            <person name="Sedlacek I."/>
            <person name="Kralova S."/>
            <person name="Maslanova I."/>
            <person name="Busse H.-J."/>
            <person name="Stankova E."/>
            <person name="Vrbovska V."/>
            <person name="Kovarovic V."/>
            <person name="Bartak M."/>
            <person name="Svec P."/>
            <person name="Pantucek R."/>
        </authorList>
    </citation>
    <scope>NUCLEOTIDE SEQUENCE [LARGE SCALE GENOMIC DNA]</scope>
    <source>
        <strain evidence="1 2">CCM 8695</strain>
    </source>
</reference>
<evidence type="ECO:0000313" key="1">
    <source>
        <dbReference type="EMBL" id="NHZ83712.1"/>
    </source>
</evidence>
<protein>
    <submittedName>
        <fullName evidence="1">Uncharacterized protein</fullName>
    </submittedName>
</protein>
<evidence type="ECO:0000313" key="2">
    <source>
        <dbReference type="Proteomes" id="UP000621455"/>
    </source>
</evidence>
<organism evidence="1 2">
    <name type="scientific">Massilia frigida</name>
    <dbReference type="NCBI Taxonomy" id="2609281"/>
    <lineage>
        <taxon>Bacteria</taxon>
        <taxon>Pseudomonadati</taxon>
        <taxon>Pseudomonadota</taxon>
        <taxon>Betaproteobacteria</taxon>
        <taxon>Burkholderiales</taxon>
        <taxon>Oxalobacteraceae</taxon>
        <taxon>Telluria group</taxon>
        <taxon>Massilia</taxon>
    </lineage>
</organism>
<name>A0ABX0NF17_9BURK</name>
<dbReference type="RefSeq" id="WP_167093663.1">
    <property type="nucleotide sequence ID" value="NZ_WHJG01000060.1"/>
</dbReference>
<comment type="caution">
    <text evidence="1">The sequence shown here is derived from an EMBL/GenBank/DDBJ whole genome shotgun (WGS) entry which is preliminary data.</text>
</comment>
<sequence>MAYDLYVGPGNWRDGPRDHVGSVDFSELPAFSRLVKRGDYDFIERMSKLFDDQAFDLGDIERALDAMLPLLHASLQADERTLLHKLIAVLSFASRRQQGLFCISD</sequence>